<dbReference type="EMBL" id="JAUSUR010000003">
    <property type="protein sequence ID" value="MDQ0361005.1"/>
    <property type="molecule type" value="Genomic_DNA"/>
</dbReference>
<dbReference type="Proteomes" id="UP001230220">
    <property type="component" value="Unassembled WGS sequence"/>
</dbReference>
<name>A0ABU0E2H2_9FIRM</name>
<dbReference type="Pfam" id="PF13673">
    <property type="entry name" value="Acetyltransf_10"/>
    <property type="match status" value="1"/>
</dbReference>
<dbReference type="InterPro" id="IPR052564">
    <property type="entry name" value="N-acetyltrans/Recomb-assoc"/>
</dbReference>
<dbReference type="PROSITE" id="PS51186">
    <property type="entry name" value="GNAT"/>
    <property type="match status" value="1"/>
</dbReference>
<dbReference type="CDD" id="cd04301">
    <property type="entry name" value="NAT_SF"/>
    <property type="match status" value="1"/>
</dbReference>
<dbReference type="PANTHER" id="PTHR43451">
    <property type="entry name" value="ACETYLTRANSFERASE (GNAT) FAMILY PROTEIN"/>
    <property type="match status" value="1"/>
</dbReference>
<sequence>MKIQINEIKTKDKIIETMKLVETTFMEFVGNDYTQEGVDEFLSYTNVENILHLMDEDKIIIFGASIDNKIVGMIAMRQPCAITLMFVNKDYHHKGIAKQLFNHVLRNWYDGKQPITVHSSPYAIPAYEKLGFVIDGEEQVSSGIRFQAMIHKKSEI</sequence>
<protein>
    <submittedName>
        <fullName evidence="2">GNAT superfamily N-acetyltransferase</fullName>
    </submittedName>
</protein>
<dbReference type="RefSeq" id="WP_307407359.1">
    <property type="nucleotide sequence ID" value="NZ_JAUSUR010000003.1"/>
</dbReference>
<keyword evidence="3" id="KW-1185">Reference proteome</keyword>
<dbReference type="Gene3D" id="3.40.630.30">
    <property type="match status" value="1"/>
</dbReference>
<organism evidence="2 3">
    <name type="scientific">Breznakia pachnodae</name>
    <dbReference type="NCBI Taxonomy" id="265178"/>
    <lineage>
        <taxon>Bacteria</taxon>
        <taxon>Bacillati</taxon>
        <taxon>Bacillota</taxon>
        <taxon>Erysipelotrichia</taxon>
        <taxon>Erysipelotrichales</taxon>
        <taxon>Erysipelotrichaceae</taxon>
        <taxon>Breznakia</taxon>
    </lineage>
</organism>
<evidence type="ECO:0000259" key="1">
    <source>
        <dbReference type="PROSITE" id="PS51186"/>
    </source>
</evidence>
<proteinExistence type="predicted"/>
<reference evidence="2 3" key="1">
    <citation type="submission" date="2023-07" db="EMBL/GenBank/DDBJ databases">
        <title>Genomic Encyclopedia of Type Strains, Phase IV (KMG-IV): sequencing the most valuable type-strain genomes for metagenomic binning, comparative biology and taxonomic classification.</title>
        <authorList>
            <person name="Goeker M."/>
        </authorList>
    </citation>
    <scope>NUCLEOTIDE SEQUENCE [LARGE SCALE GENOMIC DNA]</scope>
    <source>
        <strain evidence="2 3">DSM 16784</strain>
    </source>
</reference>
<evidence type="ECO:0000313" key="2">
    <source>
        <dbReference type="EMBL" id="MDQ0361005.1"/>
    </source>
</evidence>
<evidence type="ECO:0000313" key="3">
    <source>
        <dbReference type="Proteomes" id="UP001230220"/>
    </source>
</evidence>
<dbReference type="PANTHER" id="PTHR43451:SF1">
    <property type="entry name" value="ACETYLTRANSFERASE"/>
    <property type="match status" value="1"/>
</dbReference>
<dbReference type="InterPro" id="IPR016181">
    <property type="entry name" value="Acyl_CoA_acyltransferase"/>
</dbReference>
<gene>
    <name evidence="2" type="ORF">J2S15_001752</name>
</gene>
<dbReference type="SUPFAM" id="SSF55729">
    <property type="entry name" value="Acyl-CoA N-acyltransferases (Nat)"/>
    <property type="match status" value="1"/>
</dbReference>
<comment type="caution">
    <text evidence="2">The sequence shown here is derived from an EMBL/GenBank/DDBJ whole genome shotgun (WGS) entry which is preliminary data.</text>
</comment>
<feature type="domain" description="N-acetyltransferase" evidence="1">
    <location>
        <begin position="3"/>
        <end position="156"/>
    </location>
</feature>
<accession>A0ABU0E2H2</accession>
<dbReference type="InterPro" id="IPR000182">
    <property type="entry name" value="GNAT_dom"/>
</dbReference>